<comment type="pathway">
    <text evidence="2">Protein modification; protein ubiquitination.</text>
</comment>
<evidence type="ECO:0000259" key="13">
    <source>
        <dbReference type="PROSITE" id="PS50089"/>
    </source>
</evidence>
<evidence type="ECO:0000259" key="14">
    <source>
        <dbReference type="PROSITE" id="PS51081"/>
    </source>
</evidence>
<evidence type="ECO:0000256" key="5">
    <source>
        <dbReference type="ARBA" id="ARBA00022679"/>
    </source>
</evidence>
<keyword evidence="16" id="KW-1185">Reference proteome</keyword>
<dbReference type="EC" id="2.3.2.27" evidence="4"/>
<dbReference type="PROSITE" id="PS50089">
    <property type="entry name" value="ZF_RING_2"/>
    <property type="match status" value="1"/>
</dbReference>
<evidence type="ECO:0000256" key="8">
    <source>
        <dbReference type="ARBA" id="ARBA00022786"/>
    </source>
</evidence>
<comment type="catalytic activity">
    <reaction evidence="1">
        <text>S-ubiquitinyl-[E2 ubiquitin-conjugating enzyme]-L-cysteine + [acceptor protein]-L-lysine = [E2 ubiquitin-conjugating enzyme]-L-cysteine + N(6)-ubiquitinyl-[acceptor protein]-L-lysine.</text>
        <dbReference type="EC" id="2.3.2.27"/>
    </reaction>
</comment>
<organism evidence="15 16">
    <name type="scientific">Rubus argutus</name>
    <name type="common">Southern blackberry</name>
    <dbReference type="NCBI Taxonomy" id="59490"/>
    <lineage>
        <taxon>Eukaryota</taxon>
        <taxon>Viridiplantae</taxon>
        <taxon>Streptophyta</taxon>
        <taxon>Embryophyta</taxon>
        <taxon>Tracheophyta</taxon>
        <taxon>Spermatophyta</taxon>
        <taxon>Magnoliopsida</taxon>
        <taxon>eudicotyledons</taxon>
        <taxon>Gunneridae</taxon>
        <taxon>Pentapetalae</taxon>
        <taxon>rosids</taxon>
        <taxon>fabids</taxon>
        <taxon>Rosales</taxon>
        <taxon>Rosaceae</taxon>
        <taxon>Rosoideae</taxon>
        <taxon>Rosoideae incertae sedis</taxon>
        <taxon>Rubus</taxon>
    </lineage>
</organism>
<sequence length="401" mass="44927">MTRFSLGGDEDGEGPSSPRHKKRRLVFGTAASIAAIRERRRLELQVVEEEESDEQVETEEEEESEEEEEEEDEEEEEETEGDGDGREQPNNNSNEPPVHQPQQANRSSGSMLPWRCRERTSLQLGSASGTLASIEVPALNTTFTDRAISITLTDPDVLDCPICCESLTVPVFQCENGHIACSSCSMKIKNKCPSCSWPIGYNRCRAIEKVLESIRMSCQNIKYGCKEWMTCNKKSEHEKACMYTPCSCPHLGCNFVSSTKKLYQHFSSNHVNSATHFAYNCSFSITINFNDKFLVLQEQNDGILFILDNETESVGKMVKVSCIQPRFMGGFFYDLTAKTKGCLLRLQSFTSSTPSHVHSPTSSGCLIIPSDFFGSCGQLKMDICIWRNGQCPPSFRCIDLT</sequence>
<gene>
    <name evidence="15" type="ORF">M0R45_006620</name>
</gene>
<evidence type="ECO:0000256" key="4">
    <source>
        <dbReference type="ARBA" id="ARBA00012483"/>
    </source>
</evidence>
<dbReference type="Proteomes" id="UP001457282">
    <property type="component" value="Unassembled WGS sequence"/>
</dbReference>
<comment type="similarity">
    <text evidence="3">Belongs to the SINA (Seven in absentia) family.</text>
</comment>
<dbReference type="InterPro" id="IPR044286">
    <property type="entry name" value="SINL_plant"/>
</dbReference>
<feature type="region of interest" description="Disordered" evidence="12">
    <location>
        <begin position="43"/>
        <end position="111"/>
    </location>
</feature>
<dbReference type="EMBL" id="JBEDUW010000001">
    <property type="protein sequence ID" value="KAK9951162.1"/>
    <property type="molecule type" value="Genomic_DNA"/>
</dbReference>
<evidence type="ECO:0000256" key="2">
    <source>
        <dbReference type="ARBA" id="ARBA00004906"/>
    </source>
</evidence>
<feature type="compositionally biased region" description="Acidic residues" evidence="12">
    <location>
        <begin position="46"/>
        <end position="82"/>
    </location>
</feature>
<dbReference type="Pfam" id="PF21361">
    <property type="entry name" value="Sina_ZnF"/>
    <property type="match status" value="1"/>
</dbReference>
<evidence type="ECO:0000256" key="12">
    <source>
        <dbReference type="SAM" id="MobiDB-lite"/>
    </source>
</evidence>
<evidence type="ECO:0000256" key="6">
    <source>
        <dbReference type="ARBA" id="ARBA00022723"/>
    </source>
</evidence>
<feature type="domain" description="SIAH-type" evidence="14">
    <location>
        <begin position="213"/>
        <end position="271"/>
    </location>
</feature>
<evidence type="ECO:0000256" key="1">
    <source>
        <dbReference type="ARBA" id="ARBA00000900"/>
    </source>
</evidence>
<dbReference type="InterPro" id="IPR049548">
    <property type="entry name" value="Sina-like_RING"/>
</dbReference>
<dbReference type="GO" id="GO:0008270">
    <property type="term" value="F:zinc ion binding"/>
    <property type="evidence" value="ECO:0007669"/>
    <property type="project" value="UniProtKB-KW"/>
</dbReference>
<name>A0AAW1YR66_RUBAR</name>
<dbReference type="AlphaFoldDB" id="A0AAW1YR66"/>
<comment type="function">
    <text evidence="10">E3 ubiquitin-protein ligase that mediates ubiquitination and subsequent proteasomal degradation of target proteins. E3 ubiquitin ligases accept ubiquitin from an E2 ubiquitin-conjugating enzyme in the form of a thioester and then directly transfers the ubiquitin to targeted substrates. It probably triggers the ubiquitin-mediated degradation of different substrates.</text>
</comment>
<evidence type="ECO:0000256" key="3">
    <source>
        <dbReference type="ARBA" id="ARBA00009119"/>
    </source>
</evidence>
<accession>A0AAW1YR66</accession>
<dbReference type="PANTHER" id="PTHR46632">
    <property type="entry name" value="E3 UBIQUITIN-PROTEIN LIGASE SINA-LIKE 4"/>
    <property type="match status" value="1"/>
</dbReference>
<dbReference type="InterPro" id="IPR013083">
    <property type="entry name" value="Znf_RING/FYVE/PHD"/>
</dbReference>
<feature type="domain" description="RING-type" evidence="13">
    <location>
        <begin position="160"/>
        <end position="196"/>
    </location>
</feature>
<keyword evidence="7 11" id="KW-0863">Zinc-finger</keyword>
<comment type="caution">
    <text evidence="15">The sequence shown here is derived from an EMBL/GenBank/DDBJ whole genome shotgun (WGS) entry which is preliminary data.</text>
</comment>
<keyword evidence="5" id="KW-0808">Transferase</keyword>
<dbReference type="Gene3D" id="3.30.40.10">
    <property type="entry name" value="Zinc/RING finger domain, C3HC4 (zinc finger)"/>
    <property type="match status" value="1"/>
</dbReference>
<dbReference type="SUPFAM" id="SSF49599">
    <property type="entry name" value="TRAF domain-like"/>
    <property type="match status" value="1"/>
</dbReference>
<dbReference type="GO" id="GO:0061630">
    <property type="term" value="F:ubiquitin protein ligase activity"/>
    <property type="evidence" value="ECO:0007669"/>
    <property type="project" value="UniProtKB-EC"/>
</dbReference>
<dbReference type="CDD" id="cd16571">
    <property type="entry name" value="RING-HC_SIAHs"/>
    <property type="match status" value="1"/>
</dbReference>
<dbReference type="InterPro" id="IPR013010">
    <property type="entry name" value="Znf_SIAH"/>
</dbReference>
<dbReference type="PROSITE" id="PS51081">
    <property type="entry name" value="ZF_SIAH"/>
    <property type="match status" value="1"/>
</dbReference>
<dbReference type="Pfam" id="PF21362">
    <property type="entry name" value="Sina_RING"/>
    <property type="match status" value="1"/>
</dbReference>
<keyword evidence="9" id="KW-0862">Zinc</keyword>
<evidence type="ECO:0000256" key="9">
    <source>
        <dbReference type="ARBA" id="ARBA00022833"/>
    </source>
</evidence>
<proteinExistence type="inferred from homology"/>
<reference evidence="15 16" key="1">
    <citation type="journal article" date="2023" name="G3 (Bethesda)">
        <title>A chromosome-length genome assembly and annotation of blackberry (Rubus argutus, cv. 'Hillquist').</title>
        <authorList>
            <person name="Bruna T."/>
            <person name="Aryal R."/>
            <person name="Dudchenko O."/>
            <person name="Sargent D.J."/>
            <person name="Mead D."/>
            <person name="Buti M."/>
            <person name="Cavallini A."/>
            <person name="Hytonen T."/>
            <person name="Andres J."/>
            <person name="Pham M."/>
            <person name="Weisz D."/>
            <person name="Mascagni F."/>
            <person name="Usai G."/>
            <person name="Natali L."/>
            <person name="Bassil N."/>
            <person name="Fernandez G.E."/>
            <person name="Lomsadze A."/>
            <person name="Armour M."/>
            <person name="Olukolu B."/>
            <person name="Poorten T."/>
            <person name="Britton C."/>
            <person name="Davik J."/>
            <person name="Ashrafi H."/>
            <person name="Aiden E.L."/>
            <person name="Borodovsky M."/>
            <person name="Worthington M."/>
        </authorList>
    </citation>
    <scope>NUCLEOTIDE SEQUENCE [LARGE SCALE GENOMIC DNA]</scope>
    <source>
        <strain evidence="15">PI 553951</strain>
    </source>
</reference>
<evidence type="ECO:0000256" key="10">
    <source>
        <dbReference type="ARBA" id="ARBA00024004"/>
    </source>
</evidence>
<protein>
    <recommendedName>
        <fullName evidence="4">RING-type E3 ubiquitin transferase</fullName>
        <ecNumber evidence="4">2.3.2.27</ecNumber>
    </recommendedName>
</protein>
<keyword evidence="8" id="KW-0833">Ubl conjugation pathway</keyword>
<evidence type="ECO:0000256" key="7">
    <source>
        <dbReference type="ARBA" id="ARBA00022771"/>
    </source>
</evidence>
<dbReference type="SUPFAM" id="SSF57850">
    <property type="entry name" value="RING/U-box"/>
    <property type="match status" value="1"/>
</dbReference>
<evidence type="ECO:0000256" key="11">
    <source>
        <dbReference type="PROSITE-ProRule" id="PRU00455"/>
    </source>
</evidence>
<dbReference type="InterPro" id="IPR001841">
    <property type="entry name" value="Znf_RING"/>
</dbReference>
<feature type="region of interest" description="Disordered" evidence="12">
    <location>
        <begin position="1"/>
        <end position="30"/>
    </location>
</feature>
<dbReference type="PANTHER" id="PTHR46632:SF16">
    <property type="entry name" value="E3 UBIQUITIN-PROTEIN LIGASE SINA-LIKE 10"/>
    <property type="match status" value="1"/>
</dbReference>
<evidence type="ECO:0000313" key="16">
    <source>
        <dbReference type="Proteomes" id="UP001457282"/>
    </source>
</evidence>
<keyword evidence="6" id="KW-0479">Metal-binding</keyword>
<evidence type="ECO:0000313" key="15">
    <source>
        <dbReference type="EMBL" id="KAK9951162.1"/>
    </source>
</evidence>
<feature type="compositionally biased region" description="Polar residues" evidence="12">
    <location>
        <begin position="88"/>
        <end position="110"/>
    </location>
</feature>